<evidence type="ECO:0000256" key="5">
    <source>
        <dbReference type="RuleBase" id="RU362116"/>
    </source>
</evidence>
<protein>
    <recommendedName>
        <fullName evidence="3 5">Flagellar hook protein FlgE</fullName>
    </recommendedName>
</protein>
<gene>
    <name evidence="11" type="primary">flgE</name>
    <name evidence="10" type="ORF">FHR90_002622</name>
    <name evidence="11" type="ORF">HUK83_08585</name>
</gene>
<dbReference type="Pfam" id="PF22692">
    <property type="entry name" value="LlgE_F_G_D1"/>
    <property type="match status" value="1"/>
</dbReference>
<dbReference type="Pfam" id="PF07559">
    <property type="entry name" value="FlgE_D2"/>
    <property type="match status" value="1"/>
</dbReference>
<organism evidence="11 13">
    <name type="scientific">Endobacter medicaginis</name>
    <dbReference type="NCBI Taxonomy" id="1181271"/>
    <lineage>
        <taxon>Bacteria</taxon>
        <taxon>Pseudomonadati</taxon>
        <taxon>Pseudomonadota</taxon>
        <taxon>Alphaproteobacteria</taxon>
        <taxon>Acetobacterales</taxon>
        <taxon>Acetobacteraceae</taxon>
        <taxon>Endobacter</taxon>
    </lineage>
</organism>
<feature type="domain" description="Flagellar hook protein FlgE/F/G-like D1" evidence="9">
    <location>
        <begin position="84"/>
        <end position="153"/>
    </location>
</feature>
<keyword evidence="11" id="KW-0966">Cell projection</keyword>
<feature type="domain" description="Flagellar hook protein FlgE D2" evidence="8">
    <location>
        <begin position="173"/>
        <end position="300"/>
    </location>
</feature>
<evidence type="ECO:0000313" key="10">
    <source>
        <dbReference type="EMBL" id="MBB3174776.1"/>
    </source>
</evidence>
<comment type="caution">
    <text evidence="11">The sequence shown here is derived from an EMBL/GenBank/DDBJ whole genome shotgun (WGS) entry which is preliminary data.</text>
</comment>
<dbReference type="InterPro" id="IPR011491">
    <property type="entry name" value="FlgE_D2"/>
</dbReference>
<name>A0A850NPU9_9PROT</name>
<reference evidence="10 12" key="2">
    <citation type="submission" date="2020-08" db="EMBL/GenBank/DDBJ databases">
        <title>Genomic Encyclopedia of Type Strains, Phase III (KMG-III): the genomes of soil and plant-associated and newly described type strains.</title>
        <authorList>
            <person name="Whitman W."/>
        </authorList>
    </citation>
    <scope>NUCLEOTIDE SEQUENCE [LARGE SCALE GENOMIC DNA]</scope>
    <source>
        <strain evidence="10 12">CECT 8088</strain>
    </source>
</reference>
<keyword evidence="11" id="KW-0969">Cilium</keyword>
<feature type="domain" description="Flagellar basal body rod protein N-terminal" evidence="6">
    <location>
        <begin position="9"/>
        <end position="37"/>
    </location>
</feature>
<dbReference type="Pfam" id="PF06429">
    <property type="entry name" value="Flg_bbr_C"/>
    <property type="match status" value="1"/>
</dbReference>
<dbReference type="NCBIfam" id="NF004242">
    <property type="entry name" value="PRK05682.2-1"/>
    <property type="match status" value="1"/>
</dbReference>
<evidence type="ECO:0000256" key="3">
    <source>
        <dbReference type="ARBA" id="ARBA00019015"/>
    </source>
</evidence>
<evidence type="ECO:0000256" key="1">
    <source>
        <dbReference type="ARBA" id="ARBA00004117"/>
    </source>
</evidence>
<dbReference type="GO" id="GO:0009424">
    <property type="term" value="C:bacterial-type flagellum hook"/>
    <property type="evidence" value="ECO:0007669"/>
    <property type="project" value="TreeGrafter"/>
</dbReference>
<dbReference type="GO" id="GO:0005829">
    <property type="term" value="C:cytosol"/>
    <property type="evidence" value="ECO:0007669"/>
    <property type="project" value="TreeGrafter"/>
</dbReference>
<evidence type="ECO:0000313" key="11">
    <source>
        <dbReference type="EMBL" id="NVN30389.1"/>
    </source>
</evidence>
<dbReference type="AlphaFoldDB" id="A0A850NPU9"/>
<keyword evidence="12" id="KW-1185">Reference proteome</keyword>
<comment type="function">
    <text evidence="5">A flexible structure which links the flagellar filament to the drive apparatus in the basal body.</text>
</comment>
<dbReference type="InterPro" id="IPR037058">
    <property type="entry name" value="Falgellar_hook_FlgE_sf"/>
</dbReference>
<evidence type="ECO:0000259" key="8">
    <source>
        <dbReference type="Pfam" id="PF07559"/>
    </source>
</evidence>
<dbReference type="Proteomes" id="UP000565205">
    <property type="component" value="Unassembled WGS sequence"/>
</dbReference>
<dbReference type="PANTHER" id="PTHR30435">
    <property type="entry name" value="FLAGELLAR PROTEIN"/>
    <property type="match status" value="1"/>
</dbReference>
<dbReference type="InterPro" id="IPR001444">
    <property type="entry name" value="Flag_bb_rod_N"/>
</dbReference>
<sequence length="421" mass="42561">MSIFSAMGTAVSGLSAQSAAFTNISDNIANSQTTGFKSTGTSFTDYLTSSSARQNDSGSVVATPDYENDVQGSITQSSNKLALAISGSGFFNVAEVSGSSSGKTTSFQNQQFYTRNGDFSQNLQGYLVNTSGDYLEGYMANASTGALSSTLQPINVSDVAFRPVPTSTISATVTLPQSQGTTTPSSSVSVYDSAGNAHSVALNWQQSASNANQWTVTATPDGSSAAATQATVTFNSSGTIASIASGGTTTSTLGGTASFSVPVNGASVAIDLGKIGVSGGTTQATDSTTGYSATELSQDGVATANYTGIAMGTNGDVSAVFDNGSTQVIAHVPLAKFANPDGLQRQNGQAFTASALSGSARLYDAGTSGAGTLQTGATEASNVNIDTDLTRLIVAQQAYSANAKVVTTADQMLQTTLQMKQ</sequence>
<dbReference type="Gene3D" id="2.60.98.20">
    <property type="entry name" value="Flagellar hook protein FlgE"/>
    <property type="match status" value="1"/>
</dbReference>
<dbReference type="EMBL" id="JABXXQ010000145">
    <property type="protein sequence ID" value="NVN30389.1"/>
    <property type="molecule type" value="Genomic_DNA"/>
</dbReference>
<evidence type="ECO:0000313" key="13">
    <source>
        <dbReference type="Proteomes" id="UP000565205"/>
    </source>
</evidence>
<dbReference type="InterPro" id="IPR010930">
    <property type="entry name" value="Flg_bb/hook_C_dom"/>
</dbReference>
<dbReference type="InterPro" id="IPR053967">
    <property type="entry name" value="LlgE_F_G-like_D1"/>
</dbReference>
<keyword evidence="4 5" id="KW-0975">Bacterial flagellum</keyword>
<comment type="subcellular location">
    <subcellularLocation>
        <location evidence="1 5">Bacterial flagellum basal body</location>
    </subcellularLocation>
</comment>
<dbReference type="Proteomes" id="UP000557688">
    <property type="component" value="Unassembled WGS sequence"/>
</dbReference>
<evidence type="ECO:0000259" key="7">
    <source>
        <dbReference type="Pfam" id="PF06429"/>
    </source>
</evidence>
<evidence type="ECO:0000256" key="4">
    <source>
        <dbReference type="ARBA" id="ARBA00023143"/>
    </source>
</evidence>
<dbReference type="SUPFAM" id="SSF117143">
    <property type="entry name" value="Flagellar hook protein flgE"/>
    <property type="match status" value="1"/>
</dbReference>
<evidence type="ECO:0000256" key="2">
    <source>
        <dbReference type="ARBA" id="ARBA00009677"/>
    </source>
</evidence>
<dbReference type="EMBL" id="JACHXV010000011">
    <property type="protein sequence ID" value="MBB3174776.1"/>
    <property type="molecule type" value="Genomic_DNA"/>
</dbReference>
<accession>A0A850NPU9</accession>
<dbReference type="InterPro" id="IPR037925">
    <property type="entry name" value="FlgE/F/G-like"/>
</dbReference>
<dbReference type="Pfam" id="PF00460">
    <property type="entry name" value="Flg_bb_rod"/>
    <property type="match status" value="1"/>
</dbReference>
<keyword evidence="11" id="KW-0282">Flagellum</keyword>
<reference evidence="11 13" key="1">
    <citation type="submission" date="2020-06" db="EMBL/GenBank/DDBJ databases">
        <title>Description of novel acetic acid bacteria.</title>
        <authorList>
            <person name="Sombolestani A."/>
        </authorList>
    </citation>
    <scope>NUCLEOTIDE SEQUENCE [LARGE SCALE GENOMIC DNA]</scope>
    <source>
        <strain evidence="11 13">LMG 26838</strain>
    </source>
</reference>
<dbReference type="GO" id="GO:0009425">
    <property type="term" value="C:bacterial-type flagellum basal body"/>
    <property type="evidence" value="ECO:0007669"/>
    <property type="project" value="UniProtKB-SubCell"/>
</dbReference>
<feature type="domain" description="Flagellar basal-body/hook protein C-terminal" evidence="7">
    <location>
        <begin position="374"/>
        <end position="419"/>
    </location>
</feature>
<evidence type="ECO:0000313" key="12">
    <source>
        <dbReference type="Proteomes" id="UP000557688"/>
    </source>
</evidence>
<evidence type="ECO:0000259" key="9">
    <source>
        <dbReference type="Pfam" id="PF22692"/>
    </source>
</evidence>
<dbReference type="NCBIfam" id="TIGR03506">
    <property type="entry name" value="FlgEFG_subfam"/>
    <property type="match status" value="1"/>
</dbReference>
<proteinExistence type="inferred from homology"/>
<evidence type="ECO:0000259" key="6">
    <source>
        <dbReference type="Pfam" id="PF00460"/>
    </source>
</evidence>
<dbReference type="RefSeq" id="WP_176623887.1">
    <property type="nucleotide sequence ID" value="NZ_JABXXQ010000145.1"/>
</dbReference>
<dbReference type="InterPro" id="IPR020013">
    <property type="entry name" value="Flagellar_FlgE/F/G"/>
</dbReference>
<dbReference type="GO" id="GO:0071978">
    <property type="term" value="P:bacterial-type flagellum-dependent swarming motility"/>
    <property type="evidence" value="ECO:0007669"/>
    <property type="project" value="TreeGrafter"/>
</dbReference>
<comment type="similarity">
    <text evidence="2 5">Belongs to the flagella basal body rod proteins family.</text>
</comment>
<dbReference type="PANTHER" id="PTHR30435:SF1">
    <property type="entry name" value="FLAGELLAR HOOK PROTEIN FLGE"/>
    <property type="match status" value="1"/>
</dbReference>